<dbReference type="EMBL" id="JAGIOE010000001">
    <property type="protein sequence ID" value="MBP2372902.1"/>
    <property type="molecule type" value="Genomic_DNA"/>
</dbReference>
<keyword evidence="5" id="KW-1185">Reference proteome</keyword>
<name>A0ABS4W9M4_9MICC</name>
<dbReference type="Pfam" id="PF00496">
    <property type="entry name" value="SBP_bac_5"/>
    <property type="match status" value="1"/>
</dbReference>
<protein>
    <submittedName>
        <fullName evidence="4">Peptide/nickel transport system substrate-binding protein</fullName>
    </submittedName>
</protein>
<evidence type="ECO:0000313" key="5">
    <source>
        <dbReference type="Proteomes" id="UP000766570"/>
    </source>
</evidence>
<accession>A0ABS4W9M4</accession>
<dbReference type="InterPro" id="IPR039424">
    <property type="entry name" value="SBP_5"/>
</dbReference>
<proteinExistence type="predicted"/>
<organism evidence="4 5">
    <name type="scientific">Paeniglutamicibacter psychrophenolicus</name>
    <dbReference type="NCBI Taxonomy" id="257454"/>
    <lineage>
        <taxon>Bacteria</taxon>
        <taxon>Bacillati</taxon>
        <taxon>Actinomycetota</taxon>
        <taxon>Actinomycetes</taxon>
        <taxon>Micrococcales</taxon>
        <taxon>Micrococcaceae</taxon>
        <taxon>Paeniglutamicibacter</taxon>
    </lineage>
</organism>
<dbReference type="Gene3D" id="3.40.190.10">
    <property type="entry name" value="Periplasmic binding protein-like II"/>
    <property type="match status" value="1"/>
</dbReference>
<dbReference type="SUPFAM" id="SSF53850">
    <property type="entry name" value="Periplasmic binding protein-like II"/>
    <property type="match status" value="1"/>
</dbReference>
<keyword evidence="1 2" id="KW-0732">Signal</keyword>
<dbReference type="RefSeq" id="WP_209906155.1">
    <property type="nucleotide sequence ID" value="NZ_BAAAMI010000019.1"/>
</dbReference>
<feature type="signal peptide" evidence="2">
    <location>
        <begin position="1"/>
        <end position="21"/>
    </location>
</feature>
<dbReference type="InterPro" id="IPR030678">
    <property type="entry name" value="Peptide/Ni-bd"/>
</dbReference>
<evidence type="ECO:0000256" key="2">
    <source>
        <dbReference type="SAM" id="SignalP"/>
    </source>
</evidence>
<gene>
    <name evidence="4" type="ORF">JOF46_000814</name>
</gene>
<dbReference type="PANTHER" id="PTHR30290:SF38">
    <property type="entry name" value="D,D-DIPEPTIDE-BINDING PERIPLASMIC PROTEIN DDPA-RELATED"/>
    <property type="match status" value="1"/>
</dbReference>
<dbReference type="Proteomes" id="UP000766570">
    <property type="component" value="Unassembled WGS sequence"/>
</dbReference>
<dbReference type="Gene3D" id="3.10.105.10">
    <property type="entry name" value="Dipeptide-binding Protein, Domain 3"/>
    <property type="match status" value="1"/>
</dbReference>
<dbReference type="Gene3D" id="3.90.76.10">
    <property type="entry name" value="Dipeptide-binding Protein, Domain 1"/>
    <property type="match status" value="1"/>
</dbReference>
<dbReference type="PROSITE" id="PS51257">
    <property type="entry name" value="PROKAR_LIPOPROTEIN"/>
    <property type="match status" value="1"/>
</dbReference>
<evidence type="ECO:0000313" key="4">
    <source>
        <dbReference type="EMBL" id="MBP2372902.1"/>
    </source>
</evidence>
<dbReference type="InterPro" id="IPR000914">
    <property type="entry name" value="SBP_5_dom"/>
</dbReference>
<evidence type="ECO:0000256" key="1">
    <source>
        <dbReference type="ARBA" id="ARBA00022729"/>
    </source>
</evidence>
<evidence type="ECO:0000259" key="3">
    <source>
        <dbReference type="Pfam" id="PF00496"/>
    </source>
</evidence>
<reference evidence="4 5" key="1">
    <citation type="submission" date="2021-03" db="EMBL/GenBank/DDBJ databases">
        <title>Sequencing the genomes of 1000 actinobacteria strains.</title>
        <authorList>
            <person name="Klenk H.-P."/>
        </authorList>
    </citation>
    <scope>NUCLEOTIDE SEQUENCE [LARGE SCALE GENOMIC DNA]</scope>
    <source>
        <strain evidence="4 5">DSM 15454</strain>
    </source>
</reference>
<comment type="caution">
    <text evidence="4">The sequence shown here is derived from an EMBL/GenBank/DDBJ whole genome shotgun (WGS) entry which is preliminary data.</text>
</comment>
<feature type="domain" description="Solute-binding protein family 5" evidence="3">
    <location>
        <begin position="83"/>
        <end position="434"/>
    </location>
</feature>
<sequence>MNSKRSAVTIGMLLCAAMALSACGGATSSDGAVASNEPVTGGELVVASLPSMIDPYVTTSRSNWMVAASTCEGLFANAANTSVENGLAESYEYDEKSGVYTITIREGIKLHSGTELTAADVVASLKRYGGADAGKLFSSLTKEISAVDPLTVSISTNQPTGAIPALLATPDTGAYIMSAASLEASGSEDLTSLDCTGPYKLDSFATDQQAVISRFDDYATRSEKADGAAGSKKAYADTIKFVPFNDANALNQVRTGQAHIVPQFMSMDQLSVYQADPSLKPVVSEGAGFSILQLNNKSGLMEDLKMRQAVLNSVDPVTIATQQLGGTEYFADDSSLFPKGSPWYSNAGADIYKNKNVDAGKALLQEAGYDGTPVRVLYRPDSDGYGPLLKQQLEGIGFTVDLQAMDAATFGSTRTDPSKWDIFLAGGTAYSDPLTVVFLNDDFPGWWSTDEKKSLMADVTAGKSIEARLPAWNKMQQLIWDELPFVKLGHEPRLSVIGANIGGFEPTQGTVRGFYNVWIGN</sequence>
<feature type="chain" id="PRO_5046427436" evidence="2">
    <location>
        <begin position="22"/>
        <end position="521"/>
    </location>
</feature>
<dbReference type="PIRSF" id="PIRSF002741">
    <property type="entry name" value="MppA"/>
    <property type="match status" value="1"/>
</dbReference>
<dbReference type="PANTHER" id="PTHR30290">
    <property type="entry name" value="PERIPLASMIC BINDING COMPONENT OF ABC TRANSPORTER"/>
    <property type="match status" value="1"/>
</dbReference>